<dbReference type="EMBL" id="PKPP01000854">
    <property type="protein sequence ID" value="PWA88030.1"/>
    <property type="molecule type" value="Genomic_DNA"/>
</dbReference>
<feature type="chain" id="PRO_5015694094" evidence="2">
    <location>
        <begin position="27"/>
        <end position="85"/>
    </location>
</feature>
<comment type="caution">
    <text evidence="3">The sequence shown here is derived from an EMBL/GenBank/DDBJ whole genome shotgun (WGS) entry which is preliminary data.</text>
</comment>
<keyword evidence="4" id="KW-1185">Reference proteome</keyword>
<protein>
    <submittedName>
        <fullName evidence="3">Uncharacterized protein</fullName>
    </submittedName>
</protein>
<sequence>MEKFSEKLILLAFVFLLLLDHHYANAAVADNGIRCTQQSRKLIQAWKHKFMDSKIQRKLRTASSPPAPMLNRGPSFGNKPAPPLR</sequence>
<name>A0A2U1PQK9_ARTAN</name>
<dbReference type="AlphaFoldDB" id="A0A2U1PQK9"/>
<evidence type="ECO:0000256" key="1">
    <source>
        <dbReference type="SAM" id="MobiDB-lite"/>
    </source>
</evidence>
<evidence type="ECO:0000313" key="3">
    <source>
        <dbReference type="EMBL" id="PWA88030.1"/>
    </source>
</evidence>
<proteinExistence type="predicted"/>
<dbReference type="Proteomes" id="UP000245207">
    <property type="component" value="Unassembled WGS sequence"/>
</dbReference>
<keyword evidence="2" id="KW-0732">Signal</keyword>
<feature type="signal peptide" evidence="2">
    <location>
        <begin position="1"/>
        <end position="26"/>
    </location>
</feature>
<evidence type="ECO:0000256" key="2">
    <source>
        <dbReference type="SAM" id="SignalP"/>
    </source>
</evidence>
<feature type="region of interest" description="Disordered" evidence="1">
    <location>
        <begin position="57"/>
        <end position="85"/>
    </location>
</feature>
<reference evidence="3 4" key="1">
    <citation type="journal article" date="2018" name="Mol. Plant">
        <title>The genome of Artemisia annua provides insight into the evolution of Asteraceae family and artemisinin biosynthesis.</title>
        <authorList>
            <person name="Shen Q."/>
            <person name="Zhang L."/>
            <person name="Liao Z."/>
            <person name="Wang S."/>
            <person name="Yan T."/>
            <person name="Shi P."/>
            <person name="Liu M."/>
            <person name="Fu X."/>
            <person name="Pan Q."/>
            <person name="Wang Y."/>
            <person name="Lv Z."/>
            <person name="Lu X."/>
            <person name="Zhang F."/>
            <person name="Jiang W."/>
            <person name="Ma Y."/>
            <person name="Chen M."/>
            <person name="Hao X."/>
            <person name="Li L."/>
            <person name="Tang Y."/>
            <person name="Lv G."/>
            <person name="Zhou Y."/>
            <person name="Sun X."/>
            <person name="Brodelius P.E."/>
            <person name="Rose J.K.C."/>
            <person name="Tang K."/>
        </authorList>
    </citation>
    <scope>NUCLEOTIDE SEQUENCE [LARGE SCALE GENOMIC DNA]</scope>
    <source>
        <strain evidence="4">cv. Huhao1</strain>
        <tissue evidence="3">Leaf</tissue>
    </source>
</reference>
<evidence type="ECO:0000313" key="4">
    <source>
        <dbReference type="Proteomes" id="UP000245207"/>
    </source>
</evidence>
<organism evidence="3 4">
    <name type="scientific">Artemisia annua</name>
    <name type="common">Sweet wormwood</name>
    <dbReference type="NCBI Taxonomy" id="35608"/>
    <lineage>
        <taxon>Eukaryota</taxon>
        <taxon>Viridiplantae</taxon>
        <taxon>Streptophyta</taxon>
        <taxon>Embryophyta</taxon>
        <taxon>Tracheophyta</taxon>
        <taxon>Spermatophyta</taxon>
        <taxon>Magnoliopsida</taxon>
        <taxon>eudicotyledons</taxon>
        <taxon>Gunneridae</taxon>
        <taxon>Pentapetalae</taxon>
        <taxon>asterids</taxon>
        <taxon>campanulids</taxon>
        <taxon>Asterales</taxon>
        <taxon>Asteraceae</taxon>
        <taxon>Asteroideae</taxon>
        <taxon>Anthemideae</taxon>
        <taxon>Artemisiinae</taxon>
        <taxon>Artemisia</taxon>
    </lineage>
</organism>
<gene>
    <name evidence="3" type="ORF">CTI12_AA125220</name>
</gene>
<accession>A0A2U1PQK9</accession>